<proteinExistence type="predicted"/>
<dbReference type="PANTHER" id="PTHR19871:SF14">
    <property type="entry name" value="DUF4062 DOMAIN-CONTAINING PROTEIN"/>
    <property type="match status" value="1"/>
</dbReference>
<name>A0A815A8P8_9BILA</name>
<organism evidence="1 3">
    <name type="scientific">Didymodactylos carnosus</name>
    <dbReference type="NCBI Taxonomy" id="1234261"/>
    <lineage>
        <taxon>Eukaryota</taxon>
        <taxon>Metazoa</taxon>
        <taxon>Spiralia</taxon>
        <taxon>Gnathifera</taxon>
        <taxon>Rotifera</taxon>
        <taxon>Eurotatoria</taxon>
        <taxon>Bdelloidea</taxon>
        <taxon>Philodinida</taxon>
        <taxon>Philodinidae</taxon>
        <taxon>Didymodactylos</taxon>
    </lineage>
</organism>
<evidence type="ECO:0000313" key="2">
    <source>
        <dbReference type="EMBL" id="CAF4024396.1"/>
    </source>
</evidence>
<dbReference type="Proteomes" id="UP000663829">
    <property type="component" value="Unassembled WGS sequence"/>
</dbReference>
<keyword evidence="3" id="KW-1185">Reference proteome</keyword>
<sequence>MFSAFGGGAERRFGFFGGGAAHSTTPTSTAVHKFLMSITEQIAKVYNLPYNYYQSKIQLYEQLNELLHKIPKDEILIFLFDAINQLDKDGHDCEWLPFGFRGHAFRSIPFKNVKCIVSVIKRGENKILETFTKLIGYAGKNDENLIEVSSMNSVEVAIIYENWFKMKKRCLSDEQATYIRLFMEQQNTILPLYMKLIFDIIIQWHSYDDPCLPVELKGVDACILYIFKQLERRYNPVLVSHSLCYLTMTHNGISGNELEDLLSLDNSVLGSVFEFFLPPTGRIPGTLWTRIRNELDEYLTETEIDDTPLSYW</sequence>
<dbReference type="InterPro" id="IPR052752">
    <property type="entry name" value="NACHT-WD_repeat"/>
</dbReference>
<dbReference type="EMBL" id="CAJOBC010015555">
    <property type="protein sequence ID" value="CAF4024396.1"/>
    <property type="molecule type" value="Genomic_DNA"/>
</dbReference>
<accession>A0A815A8P8</accession>
<dbReference type="EMBL" id="CAJNOQ010010499">
    <property type="protein sequence ID" value="CAF1253526.1"/>
    <property type="molecule type" value="Genomic_DNA"/>
</dbReference>
<evidence type="ECO:0000313" key="3">
    <source>
        <dbReference type="Proteomes" id="UP000663829"/>
    </source>
</evidence>
<reference evidence="1" key="1">
    <citation type="submission" date="2021-02" db="EMBL/GenBank/DDBJ databases">
        <authorList>
            <person name="Nowell W R."/>
        </authorList>
    </citation>
    <scope>NUCLEOTIDE SEQUENCE</scope>
</reference>
<dbReference type="AlphaFoldDB" id="A0A815A8P8"/>
<comment type="caution">
    <text evidence="1">The sequence shown here is derived from an EMBL/GenBank/DDBJ whole genome shotgun (WGS) entry which is preliminary data.</text>
</comment>
<dbReference type="OrthoDB" id="2325716at2759"/>
<gene>
    <name evidence="1" type="ORF">GPM918_LOCUS26249</name>
    <name evidence="2" type="ORF">SRO942_LOCUS26361</name>
</gene>
<dbReference type="Proteomes" id="UP000681722">
    <property type="component" value="Unassembled WGS sequence"/>
</dbReference>
<evidence type="ECO:0000313" key="1">
    <source>
        <dbReference type="EMBL" id="CAF1253526.1"/>
    </source>
</evidence>
<dbReference type="PANTHER" id="PTHR19871">
    <property type="entry name" value="BETA TRANSDUCIN-RELATED PROTEIN"/>
    <property type="match status" value="1"/>
</dbReference>
<protein>
    <submittedName>
        <fullName evidence="1">Uncharacterized protein</fullName>
    </submittedName>
</protein>